<keyword evidence="2" id="KW-0479">Metal-binding</keyword>
<dbReference type="FunFam" id="3.90.1640.10:FF:000002">
    <property type="entry name" value="Cyclic-di-AMP phosphodiesterase"/>
    <property type="match status" value="1"/>
</dbReference>
<comment type="subcellular location">
    <subcellularLocation>
        <location evidence="1">Cell membrane</location>
    </subcellularLocation>
</comment>
<keyword evidence="2" id="KW-0464">Manganese</keyword>
<comment type="similarity">
    <text evidence="1">Belongs to the GdpP/PdeA phosphodiesterase family.</text>
</comment>
<feature type="domain" description="DDH" evidence="4">
    <location>
        <begin position="363"/>
        <end position="518"/>
    </location>
</feature>
<evidence type="ECO:0000313" key="6">
    <source>
        <dbReference type="EMBL" id="SJZ49610.1"/>
    </source>
</evidence>
<dbReference type="Gene3D" id="3.10.310.30">
    <property type="match status" value="1"/>
</dbReference>
<evidence type="ECO:0000259" key="5">
    <source>
        <dbReference type="Pfam" id="PF02272"/>
    </source>
</evidence>
<dbReference type="EC" id="3.1.4.-" evidence="1"/>
<dbReference type="Pfam" id="PF24898">
    <property type="entry name" value="GGDEF_GdpP"/>
    <property type="match status" value="1"/>
</dbReference>
<feature type="binding site" evidence="2">
    <location>
        <position position="442"/>
    </location>
    <ligand>
        <name>Mn(2+)</name>
        <dbReference type="ChEBI" id="CHEBI:29035"/>
        <label>1</label>
    </ligand>
</feature>
<keyword evidence="1" id="KW-1003">Cell membrane</keyword>
<feature type="binding site" evidence="2">
    <location>
        <position position="521"/>
    </location>
    <ligand>
        <name>Mn(2+)</name>
        <dbReference type="ChEBI" id="CHEBI:29035"/>
        <label>2</label>
    </ligand>
</feature>
<dbReference type="Pfam" id="PF01368">
    <property type="entry name" value="DHH"/>
    <property type="match status" value="1"/>
</dbReference>
<dbReference type="EMBL" id="FUXA01000005">
    <property type="protein sequence ID" value="SJZ49610.1"/>
    <property type="molecule type" value="Genomic_DNA"/>
</dbReference>
<dbReference type="RefSeq" id="WP_078786374.1">
    <property type="nucleotide sequence ID" value="NZ_FMTO01000005.1"/>
</dbReference>
<keyword evidence="1 3" id="KW-0472">Membrane</keyword>
<keyword evidence="1" id="KW-0378">Hydrolase</keyword>
<evidence type="ECO:0000313" key="7">
    <source>
        <dbReference type="Proteomes" id="UP000189857"/>
    </source>
</evidence>
<dbReference type="AlphaFoldDB" id="A0A1T4L529"/>
<comment type="function">
    <text evidence="1">Has phosphodiesterase (PDE) activity against cyclic-di-AMP (c-di-AMP).</text>
</comment>
<comment type="cofactor">
    <cofactor evidence="2">
        <name>Mn(2+)</name>
        <dbReference type="ChEBI" id="CHEBI:29035"/>
    </cofactor>
    <text evidence="2">For phosphodiesterase activity, probably binds 2 Mn(2+) per subunit.</text>
</comment>
<evidence type="ECO:0000259" key="4">
    <source>
        <dbReference type="Pfam" id="PF01368"/>
    </source>
</evidence>
<keyword evidence="3" id="KW-1133">Transmembrane helix</keyword>
<feature type="binding site" evidence="2">
    <location>
        <position position="375"/>
    </location>
    <ligand>
        <name>Mn(2+)</name>
        <dbReference type="ChEBI" id="CHEBI:29035"/>
        <label>2</label>
    </ligand>
</feature>
<dbReference type="GO" id="GO:0106409">
    <property type="term" value="F:cyclic-di-AMP phosphodiesterase activity"/>
    <property type="evidence" value="ECO:0007669"/>
    <property type="project" value="RHEA"/>
</dbReference>
<dbReference type="InterPro" id="IPR014528">
    <property type="entry name" value="GdpP/PdeA"/>
</dbReference>
<feature type="transmembrane region" description="Helical" evidence="3">
    <location>
        <begin position="12"/>
        <end position="34"/>
    </location>
</feature>
<organism evidence="6 7">
    <name type="scientific">Eubacterium ruminantium</name>
    <dbReference type="NCBI Taxonomy" id="42322"/>
    <lineage>
        <taxon>Bacteria</taxon>
        <taxon>Bacillati</taxon>
        <taxon>Bacillota</taxon>
        <taxon>Clostridia</taxon>
        <taxon>Eubacteriales</taxon>
        <taxon>Eubacteriaceae</taxon>
        <taxon>Eubacterium</taxon>
    </lineage>
</organism>
<accession>A0A1T4L529</accession>
<dbReference type="InterPro" id="IPR003156">
    <property type="entry name" value="DHHA1_dom"/>
</dbReference>
<gene>
    <name evidence="6" type="ORF">SAMN02745110_00662</name>
</gene>
<dbReference type="InterPro" id="IPR001667">
    <property type="entry name" value="DDH_dom"/>
</dbReference>
<dbReference type="Gene3D" id="3.90.1640.10">
    <property type="entry name" value="inorganic pyrophosphatase (n-terminal core)"/>
    <property type="match status" value="1"/>
</dbReference>
<dbReference type="OrthoDB" id="9759476at2"/>
<feature type="binding site" evidence="2">
    <location>
        <position position="466"/>
    </location>
    <ligand>
        <name>Mn(2+)</name>
        <dbReference type="ChEBI" id="CHEBI:29035"/>
        <label>2</label>
    </ligand>
</feature>
<dbReference type="GO" id="GO:0003676">
    <property type="term" value="F:nucleic acid binding"/>
    <property type="evidence" value="ECO:0007669"/>
    <property type="project" value="UniProtKB-UniRule"/>
</dbReference>
<feature type="binding site" evidence="2">
    <location>
        <position position="442"/>
    </location>
    <ligand>
        <name>Mn(2+)</name>
        <dbReference type="ChEBI" id="CHEBI:29035"/>
        <label>2</label>
    </ligand>
</feature>
<dbReference type="GO" id="GO:0005886">
    <property type="term" value="C:plasma membrane"/>
    <property type="evidence" value="ECO:0007669"/>
    <property type="project" value="UniProtKB-SubCell"/>
</dbReference>
<sequence length="680" mass="76483">MSNERKLKGKIKYLIIVPIILALVLMVVVCATMGTDRKETLIASGVILAYILIVSVIYWKMRPVFSATFVDYALDQGRIQKELLKDLAVPYAILDTSGRILWCNKMFKEDICHNEKRAKKRMDYYFPELTSEVFDKVDDSSMELYYDDKTYNALIKKIDMTKVLTDNPEEKKNDEKVISFYLLDVTDLRFYMQENADQKLIAGLLYIDNYDEVMDSTEEVKHSILNALVDRKINMYLANIDAITKRLENDKYFFVFRQKYLQTLKDDKFSLIDEIKNINVGNEIPVTLSMGIGAGTDSFSDCYEYSKVAIGLALGRGGDQVAFKYGDKVTYYGGKSAGTEKTTRVKARVKAQAFEELLANKDKVIIMAHQRPDADAFGSAVGIYRLVTTLGKKGYIVLNEVTSAIKPVVSSFRAADSYDNLLLTSQQAINMVDDDTMLVICDVNRPSITECEELISLCKTVVVFDHHRQSNEAITNATLSYIEPFASSACEMITEMFQYISVKPRIKAVEADAMYAGILIDTDNFLNKTGVRTFEAASYLRKCGADIVRVRKMFRSGINELKERAQGISNAEIFMDVFALSYVEADESLGEAPTVPVAKVANELLNVDGIKASFVVTESKGTLYVSARSIGDVNVQIVMERFNGGGHANIAGVQLKDVHKEEFFDELKTVLKEMYTEGDI</sequence>
<proteinExistence type="inferred from homology"/>
<dbReference type="InterPro" id="IPR051319">
    <property type="entry name" value="Oligoribo/pAp-PDE_c-di-AMP_PDE"/>
</dbReference>
<feature type="binding site" evidence="2">
    <location>
        <position position="369"/>
    </location>
    <ligand>
        <name>Mn(2+)</name>
        <dbReference type="ChEBI" id="CHEBI:29035"/>
        <label>1</label>
    </ligand>
</feature>
<dbReference type="Proteomes" id="UP000189857">
    <property type="component" value="Unassembled WGS sequence"/>
</dbReference>
<evidence type="ECO:0000256" key="3">
    <source>
        <dbReference type="SAM" id="Phobius"/>
    </source>
</evidence>
<dbReference type="Pfam" id="PF02272">
    <property type="entry name" value="DHHA1"/>
    <property type="match status" value="1"/>
</dbReference>
<comment type="catalytic activity">
    <reaction evidence="1">
        <text>3',3'-c-di-AMP + H2O = 5'-O-phosphonoadenylyl-(3'-&gt;5')-adenosine + H(+)</text>
        <dbReference type="Rhea" id="RHEA:54420"/>
        <dbReference type="ChEBI" id="CHEBI:15377"/>
        <dbReference type="ChEBI" id="CHEBI:15378"/>
        <dbReference type="ChEBI" id="CHEBI:71500"/>
        <dbReference type="ChEBI" id="CHEBI:138171"/>
    </reaction>
</comment>
<dbReference type="InterPro" id="IPR038763">
    <property type="entry name" value="DHH_sf"/>
</dbReference>
<name>A0A1T4L529_9FIRM</name>
<evidence type="ECO:0000256" key="1">
    <source>
        <dbReference type="PIRNR" id="PIRNR026583"/>
    </source>
</evidence>
<dbReference type="GO" id="GO:0016787">
    <property type="term" value="F:hydrolase activity"/>
    <property type="evidence" value="ECO:0007669"/>
    <property type="project" value="UniProtKB-UniRule"/>
</dbReference>
<dbReference type="Gene3D" id="3.30.450.20">
    <property type="entry name" value="PAS domain"/>
    <property type="match status" value="1"/>
</dbReference>
<feature type="domain" description="DHHA1" evidence="5">
    <location>
        <begin position="597"/>
        <end position="672"/>
    </location>
</feature>
<reference evidence="6 7" key="1">
    <citation type="submission" date="2017-02" db="EMBL/GenBank/DDBJ databases">
        <authorList>
            <person name="Peterson S.W."/>
        </authorList>
    </citation>
    <scope>NUCLEOTIDE SEQUENCE [LARGE SCALE GENOMIC DNA]</scope>
    <source>
        <strain evidence="6 7">ATCC 17233</strain>
    </source>
</reference>
<dbReference type="PIRSF" id="PIRSF026583">
    <property type="entry name" value="YybT"/>
    <property type="match status" value="1"/>
</dbReference>
<dbReference type="GO" id="GO:0046872">
    <property type="term" value="F:metal ion binding"/>
    <property type="evidence" value="ECO:0007669"/>
    <property type="project" value="UniProtKB-KW"/>
</dbReference>
<keyword evidence="3" id="KW-0812">Transmembrane</keyword>
<feature type="binding site" evidence="2">
    <location>
        <position position="373"/>
    </location>
    <ligand>
        <name>Mn(2+)</name>
        <dbReference type="ChEBI" id="CHEBI:29035"/>
        <label>1</label>
    </ligand>
</feature>
<feature type="transmembrane region" description="Helical" evidence="3">
    <location>
        <begin position="40"/>
        <end position="59"/>
    </location>
</feature>
<dbReference type="PANTHER" id="PTHR47618:SF2">
    <property type="entry name" value="CYCLIC-DI-AMP PHOSPHODIESTERASE GDPP"/>
    <property type="match status" value="1"/>
</dbReference>
<dbReference type="PANTHER" id="PTHR47618">
    <property type="entry name" value="BIFUNCTIONAL OLIGORIBONUCLEASE AND PAP PHOSPHATASE NRNA"/>
    <property type="match status" value="1"/>
</dbReference>
<evidence type="ECO:0000256" key="2">
    <source>
        <dbReference type="PIRSR" id="PIRSR026583-50"/>
    </source>
</evidence>
<protein>
    <recommendedName>
        <fullName evidence="1">Cyclic-di-AMP phosphodiesterase</fullName>
        <ecNumber evidence="1">3.1.4.-</ecNumber>
    </recommendedName>
</protein>
<keyword evidence="7" id="KW-1185">Reference proteome</keyword>
<dbReference type="SUPFAM" id="SSF64182">
    <property type="entry name" value="DHH phosphoesterases"/>
    <property type="match status" value="1"/>
</dbReference>